<evidence type="ECO:0000256" key="4">
    <source>
        <dbReference type="ARBA" id="ARBA00022728"/>
    </source>
</evidence>
<evidence type="ECO:0000256" key="2">
    <source>
        <dbReference type="ARBA" id="ARBA00006164"/>
    </source>
</evidence>
<dbReference type="OrthoDB" id="190958at2759"/>
<accession>A0A2V0PFS0</accession>
<comment type="caution">
    <text evidence="9">The sequence shown here is derived from an EMBL/GenBank/DDBJ whole genome shotgun (WGS) entry which is preliminary data.</text>
</comment>
<dbReference type="PANTHER" id="PTHR23142">
    <property type="entry name" value="PRE-MRNA-SPLICING FACTOR 38A-RELATED"/>
    <property type="match status" value="1"/>
</dbReference>
<dbReference type="GO" id="GO:0000398">
    <property type="term" value="P:mRNA splicing, via spliceosome"/>
    <property type="evidence" value="ECO:0007669"/>
    <property type="project" value="UniProtKB-UniRule"/>
</dbReference>
<keyword evidence="5 7" id="KW-0508">mRNA splicing</keyword>
<feature type="compositionally biased region" description="Gly residues" evidence="8">
    <location>
        <begin position="360"/>
        <end position="369"/>
    </location>
</feature>
<name>A0A2V0PFS0_9CHLO</name>
<feature type="compositionally biased region" description="Basic and acidic residues" evidence="8">
    <location>
        <begin position="301"/>
        <end position="359"/>
    </location>
</feature>
<evidence type="ECO:0000256" key="7">
    <source>
        <dbReference type="RuleBase" id="RU367025"/>
    </source>
</evidence>
<feature type="compositionally biased region" description="Basic and acidic residues" evidence="8">
    <location>
        <begin position="235"/>
        <end position="266"/>
    </location>
</feature>
<feature type="compositionally biased region" description="Basic residues" evidence="8">
    <location>
        <begin position="267"/>
        <end position="280"/>
    </location>
</feature>
<feature type="region of interest" description="Disordered" evidence="8">
    <location>
        <begin position="218"/>
        <end position="396"/>
    </location>
</feature>
<evidence type="ECO:0000256" key="1">
    <source>
        <dbReference type="ARBA" id="ARBA00004123"/>
    </source>
</evidence>
<dbReference type="InParanoid" id="A0A2V0PFS0"/>
<protein>
    <recommendedName>
        <fullName evidence="7">Pre-mRNA-splicing factor 38</fullName>
    </recommendedName>
</protein>
<organism evidence="9 10">
    <name type="scientific">Raphidocelis subcapitata</name>
    <dbReference type="NCBI Taxonomy" id="307507"/>
    <lineage>
        <taxon>Eukaryota</taxon>
        <taxon>Viridiplantae</taxon>
        <taxon>Chlorophyta</taxon>
        <taxon>core chlorophytes</taxon>
        <taxon>Chlorophyceae</taxon>
        <taxon>CS clade</taxon>
        <taxon>Sphaeropleales</taxon>
        <taxon>Selenastraceae</taxon>
        <taxon>Raphidocelis</taxon>
    </lineage>
</organism>
<dbReference type="Pfam" id="PF03371">
    <property type="entry name" value="PRP38"/>
    <property type="match status" value="1"/>
</dbReference>
<dbReference type="AlphaFoldDB" id="A0A2V0PFS0"/>
<evidence type="ECO:0000313" key="9">
    <source>
        <dbReference type="EMBL" id="GBF98636.1"/>
    </source>
</evidence>
<dbReference type="Proteomes" id="UP000247498">
    <property type="component" value="Unassembled WGS sequence"/>
</dbReference>
<proteinExistence type="inferred from homology"/>
<keyword evidence="6 7" id="KW-0539">Nucleus</keyword>
<comment type="similarity">
    <text evidence="2 7">Belongs to the PRP38 family.</text>
</comment>
<comment type="subcellular location">
    <subcellularLocation>
        <location evidence="1 7">Nucleus</location>
    </subcellularLocation>
</comment>
<feature type="compositionally biased region" description="Basic residues" evidence="8">
    <location>
        <begin position="290"/>
        <end position="300"/>
    </location>
</feature>
<keyword evidence="3 7" id="KW-0507">mRNA processing</keyword>
<evidence type="ECO:0000256" key="5">
    <source>
        <dbReference type="ARBA" id="ARBA00023187"/>
    </source>
</evidence>
<keyword evidence="10" id="KW-1185">Reference proteome</keyword>
<feature type="compositionally biased region" description="Gly residues" evidence="8">
    <location>
        <begin position="219"/>
        <end position="233"/>
    </location>
</feature>
<gene>
    <name evidence="9" type="ORF">Rsub_10825</name>
</gene>
<keyword evidence="4 7" id="KW-0747">Spliceosome</keyword>
<dbReference type="EMBL" id="BDRX01000130">
    <property type="protein sequence ID" value="GBF98636.1"/>
    <property type="molecule type" value="Genomic_DNA"/>
</dbReference>
<evidence type="ECO:0000256" key="8">
    <source>
        <dbReference type="SAM" id="MobiDB-lite"/>
    </source>
</evidence>
<evidence type="ECO:0000256" key="6">
    <source>
        <dbReference type="ARBA" id="ARBA00023242"/>
    </source>
</evidence>
<dbReference type="STRING" id="307507.A0A2V0PFS0"/>
<dbReference type="GO" id="GO:0005681">
    <property type="term" value="C:spliceosomal complex"/>
    <property type="evidence" value="ECO:0007669"/>
    <property type="project" value="UniProtKB-KW"/>
</dbReference>
<evidence type="ECO:0000256" key="3">
    <source>
        <dbReference type="ARBA" id="ARBA00022664"/>
    </source>
</evidence>
<reference evidence="9 10" key="1">
    <citation type="journal article" date="2018" name="Sci. Rep.">
        <title>Raphidocelis subcapitata (=Pseudokirchneriella subcapitata) provides an insight into genome evolution and environmental adaptations in the Sphaeropleales.</title>
        <authorList>
            <person name="Suzuki S."/>
            <person name="Yamaguchi H."/>
            <person name="Nakajima N."/>
            <person name="Kawachi M."/>
        </authorList>
    </citation>
    <scope>NUCLEOTIDE SEQUENCE [LARGE SCALE GENOMIC DNA]</scope>
    <source>
        <strain evidence="9 10">NIES-35</strain>
    </source>
</reference>
<sequence length="396" mass="44931">MANRTDKFAKSIHGTNPQNLVEKITRNKIQASVYWKEQCFGLSAETMIDRAVELRSIGGMYGEPNKPTEFVCLILKMLQIQPSFDIVVELIRNEDYKYVRLLGAFYLRLTGRALDVYTYLEPLYNDFRKVRVRSSGGAYVLSHVDAVVDDMLRRDYLFDIALPHIPNRVTMVNTGQLEPRVSVLDEEFNEQATLEALEAEAGEAAEKAAALHEVMDAAAGGGAGGAGGGGGGSSDDERERERREERAREKWRLNKGERREQRDRQRGRSRSRSRSRSRGRRSPERDRDRRRGRSRSRSRSRSRERGGYHRSRSDRDPYERGGERERDRDRDRGNDRRGGSERERGRDREQERGRDRGGERGGGGGGGGKARAADPSDPEIAEQNALRAKLGLPPLR</sequence>
<evidence type="ECO:0000313" key="10">
    <source>
        <dbReference type="Proteomes" id="UP000247498"/>
    </source>
</evidence>
<dbReference type="InterPro" id="IPR005037">
    <property type="entry name" value="PRP38"/>
</dbReference>
<comment type="function">
    <text evidence="7">Required for pre-mRNA splicing.</text>
</comment>